<feature type="transmembrane region" description="Helical" evidence="1">
    <location>
        <begin position="41"/>
        <end position="60"/>
    </location>
</feature>
<dbReference type="KEGG" id="vg:29126148"/>
<evidence type="ECO:0000313" key="4">
    <source>
        <dbReference type="Proteomes" id="UP000204422"/>
    </source>
</evidence>
<comment type="similarity">
    <text evidence="1">Belongs to the D29 holin family.</text>
</comment>
<dbReference type="InterPro" id="IPR032121">
    <property type="entry name" value="Myco_phage_holin"/>
</dbReference>
<comment type="domain">
    <text evidence="1">The first transmembrane region undergoes a helix to beta-hairpin conformational change, which is responsible for its self-association and pore formation in the host membrane. The coiled coil region is required for host cell lysis and for cytotoxic activity. The C-terminus determines the size of the hole.</text>
</comment>
<dbReference type="GO" id="GO:0016020">
    <property type="term" value="C:membrane"/>
    <property type="evidence" value="ECO:0007669"/>
    <property type="project" value="UniProtKB-UniRule"/>
</dbReference>
<keyword evidence="1" id="KW-0472">Membrane</keyword>
<proteinExistence type="inferred from homology"/>
<dbReference type="GO" id="GO:0031640">
    <property type="term" value="P:killing of cells of another organism"/>
    <property type="evidence" value="ECO:0007669"/>
    <property type="project" value="UniProtKB-KW"/>
</dbReference>
<evidence type="ECO:0000256" key="2">
    <source>
        <dbReference type="SAM" id="MobiDB-lite"/>
    </source>
</evidence>
<dbReference type="GeneID" id="29126148"/>
<dbReference type="RefSeq" id="YP_009303946.1">
    <property type="nucleotide sequence ID" value="NC_031263.1"/>
</dbReference>
<feature type="region of interest" description="Disordered" evidence="2">
    <location>
        <begin position="136"/>
        <end position="189"/>
    </location>
</feature>
<dbReference type="OrthoDB" id="17713at10239"/>
<dbReference type="Pfam" id="PF16081">
    <property type="entry name" value="Phage_holin_7_1"/>
    <property type="match status" value="1"/>
</dbReference>
<comment type="function">
    <text evidence="1">Accumulates harmlessly in the cytoplasmic membrane until it reaches a critical concentration that triggers the formation of micron-scale pores (holes) causing host cell membrane disruption and endolysin escape into the periplasmic space. Determines the precise timing of host cell lysis. Participates with the endolysin protein in the sequential events which lead to the programmed host cell lysis releasing the mature viral particles from the host cell.</text>
</comment>
<keyword evidence="1" id="KW-1032">Host cell membrane</keyword>
<keyword evidence="1" id="KW-1030">Host cell inner membrane</keyword>
<keyword evidence="1" id="KW-0812">Transmembrane</keyword>
<name>A0A143FQ90_9CAUD</name>
<gene>
    <name evidence="3" type="primary">12</name>
    <name evidence="3" type="ORF">SEA_EVILGENIUS_12</name>
</gene>
<organism evidence="3 4">
    <name type="scientific">Mycobacterium phage EvilGenius</name>
    <dbReference type="NCBI Taxonomy" id="1821723"/>
    <lineage>
        <taxon>Viruses</taxon>
        <taxon>Duplodnaviria</taxon>
        <taxon>Heunggongvirae</taxon>
        <taxon>Uroviricota</taxon>
        <taxon>Caudoviricetes</taxon>
        <taxon>Turbidovirus</taxon>
        <taxon>Turbidovirus evilgenius</taxon>
    </lineage>
</organism>
<keyword evidence="1" id="KW-1133">Transmembrane helix</keyword>
<keyword evidence="1" id="KW-0204">Cytolysis</keyword>
<dbReference type="EMBL" id="KU985093">
    <property type="protein sequence ID" value="AMW64089.1"/>
    <property type="molecule type" value="Genomic_DNA"/>
</dbReference>
<feature type="transmembrane region" description="Helical" evidence="1">
    <location>
        <begin position="9"/>
        <end position="29"/>
    </location>
</feature>
<keyword evidence="1" id="KW-1188">Viral release from host cell</keyword>
<comment type="subcellular location">
    <subcellularLocation>
        <location evidence="1">Host cell inner membrane</location>
        <topology evidence="1">Multi-pass membrane protein</topology>
    </subcellularLocation>
</comment>
<comment type="subunit">
    <text evidence="1">Homomultimer. Self-associates to form a pore.</text>
</comment>
<dbReference type="GO" id="GO:0140911">
    <property type="term" value="F:pore-forming activity"/>
    <property type="evidence" value="ECO:0007669"/>
    <property type="project" value="UniProtKB-UniRule"/>
</dbReference>
<dbReference type="HAMAP" id="MF_04168">
    <property type="entry name" value="HOLIN_D29"/>
    <property type="match status" value="1"/>
</dbReference>
<evidence type="ECO:0000313" key="3">
    <source>
        <dbReference type="EMBL" id="AMW64089.1"/>
    </source>
</evidence>
<comment type="caution">
    <text evidence="1">Lacks conserved residue(s) required for the propagation of feature annotation.</text>
</comment>
<keyword evidence="1" id="KW-1043">Host membrane</keyword>
<protein>
    <recommendedName>
        <fullName evidence="1">Holin</fullName>
    </recommendedName>
</protein>
<dbReference type="GO" id="GO:0020002">
    <property type="term" value="C:host cell plasma membrane"/>
    <property type="evidence" value="ECO:0007669"/>
    <property type="project" value="UniProtKB-SubCell"/>
</dbReference>
<sequence length="189" mass="19465">MSPKVRQTIYYLGTLVPGILGIALIWGGIDQGAADSIGDIIAGALALIGAGAPATAAVHVNAQRKDGTLTASPVEQVSKGIEQVIAARDAAQAEVDKVTTVVGGVLSDVQIAAQAVNLGPLASQILNGVAPAYSQAFNPATQPGTDDPQEGLQRGPGWPLDRRDAEAVPELRSGPRRQAVGQRQVLRPR</sequence>
<keyword evidence="1" id="KW-0578">Host cell lysis by virus</keyword>
<accession>A0A143FQ90</accession>
<dbReference type="Proteomes" id="UP000204422">
    <property type="component" value="Segment"/>
</dbReference>
<keyword evidence="4" id="KW-1185">Reference proteome</keyword>
<evidence type="ECO:0000256" key="1">
    <source>
        <dbReference type="HAMAP-Rule" id="MF_04168"/>
    </source>
</evidence>
<reference evidence="3 4" key="1">
    <citation type="submission" date="2016-03" db="EMBL/GenBank/DDBJ databases">
        <authorList>
            <person name="Harris K.B."/>
            <person name="Belisle Haley C.R."/>
            <person name="Gagne E.R."/>
            <person name="Whitaker E."/>
            <person name="Adams J.H."/>
            <person name="Arnold E.O."/>
            <person name="Cookson J.L."/>
            <person name="Gross O.S."/>
            <person name="Hart A.J."/>
            <person name="Martin B.A."/>
            <person name="Pflugradt E.A."/>
            <person name="Pham D.H."/>
            <person name="Theriault M.E."/>
            <person name="Valentino S.M."/>
            <person name="Molloy S.D."/>
            <person name="Hutchison K.W."/>
            <person name="Bowman C.A."/>
            <person name="Russell D.A."/>
            <person name="Pope W.H."/>
            <person name="Jacobs-Sera D."/>
            <person name="Hendrix R.W."/>
            <person name="Hatfull G.F."/>
        </authorList>
    </citation>
    <scope>NUCLEOTIDE SEQUENCE [LARGE SCALE GENOMIC DNA]</scope>
</reference>